<dbReference type="InterPro" id="IPR005467">
    <property type="entry name" value="His_kinase_dom"/>
</dbReference>
<evidence type="ECO:0000256" key="4">
    <source>
        <dbReference type="ARBA" id="ARBA00022679"/>
    </source>
</evidence>
<dbReference type="RefSeq" id="WP_380801073.1">
    <property type="nucleotide sequence ID" value="NZ_JBHUIV010000010.1"/>
</dbReference>
<evidence type="ECO:0000256" key="1">
    <source>
        <dbReference type="ARBA" id="ARBA00000085"/>
    </source>
</evidence>
<proteinExistence type="predicted"/>
<dbReference type="InterPro" id="IPR011123">
    <property type="entry name" value="Y_Y_Y"/>
</dbReference>
<feature type="domain" description="Histidine kinase" evidence="10">
    <location>
        <begin position="139"/>
        <end position="334"/>
    </location>
</feature>
<evidence type="ECO:0000259" key="10">
    <source>
        <dbReference type="PROSITE" id="PS50109"/>
    </source>
</evidence>
<dbReference type="EMBL" id="JBHUIV010000010">
    <property type="protein sequence ID" value="MFD2201168.1"/>
    <property type="molecule type" value="Genomic_DNA"/>
</dbReference>
<keyword evidence="8" id="KW-0902">Two-component regulatory system</keyword>
<dbReference type="Proteomes" id="UP001597414">
    <property type="component" value="Unassembled WGS sequence"/>
</dbReference>
<dbReference type="Gene3D" id="2.60.40.10">
    <property type="entry name" value="Immunoglobulins"/>
    <property type="match status" value="1"/>
</dbReference>
<keyword evidence="9" id="KW-0812">Transmembrane</keyword>
<comment type="caution">
    <text evidence="11">The sequence shown here is derived from an EMBL/GenBank/DDBJ whole genome shotgun (WGS) entry which is preliminary data.</text>
</comment>
<dbReference type="InterPro" id="IPR011712">
    <property type="entry name" value="Sig_transdc_His_kin_sub3_dim/P"/>
</dbReference>
<dbReference type="Pfam" id="PF07730">
    <property type="entry name" value="HisKA_3"/>
    <property type="match status" value="1"/>
</dbReference>
<dbReference type="SUPFAM" id="SSF55874">
    <property type="entry name" value="ATPase domain of HSP90 chaperone/DNA topoisomerase II/histidine kinase"/>
    <property type="match status" value="1"/>
</dbReference>
<dbReference type="Pfam" id="PF02518">
    <property type="entry name" value="HATPase_c"/>
    <property type="match status" value="1"/>
</dbReference>
<organism evidence="11 12">
    <name type="scientific">Shivajiella indica</name>
    <dbReference type="NCBI Taxonomy" id="872115"/>
    <lineage>
        <taxon>Bacteria</taxon>
        <taxon>Pseudomonadati</taxon>
        <taxon>Bacteroidota</taxon>
        <taxon>Cytophagia</taxon>
        <taxon>Cytophagales</taxon>
        <taxon>Cyclobacteriaceae</taxon>
        <taxon>Shivajiella</taxon>
    </lineage>
</organism>
<keyword evidence="7" id="KW-0067">ATP-binding</keyword>
<evidence type="ECO:0000256" key="2">
    <source>
        <dbReference type="ARBA" id="ARBA00012438"/>
    </source>
</evidence>
<dbReference type="EC" id="2.7.13.3" evidence="2"/>
<dbReference type="InterPro" id="IPR003594">
    <property type="entry name" value="HATPase_dom"/>
</dbReference>
<evidence type="ECO:0000256" key="3">
    <source>
        <dbReference type="ARBA" id="ARBA00022553"/>
    </source>
</evidence>
<sequence>MNSQEVESLAGIHYLDNLDLKSHENSLEFFFTAISKNVPDNLNYSYKLSGYDKDWVKAGNRRYASYTNLDPGTYTFNVKLTNDNFEGAPVKSFQITIHETFFQTIWFKLLVVIILLSIFYFYYRLRINHLLKLQNIKEEISADLHDDLGARLTTIQLLSAINKTKFKDQPEVEKLLLNIDQEIHDSSEALHELVGNIKMKEDDLEGYFSKLRRYASESLDQSNLSYRIHFSENFNQLTISLSKRKDIFLILKELINNIRKHAKSSKVIISIEEKQDFLLIKVKDNGIGFDPNSLSVRNGMKILKYRVDKYKGKITLNSSLMEGTTVKISIPLDKASVMKNFWSNFFKRLSKIWTFN</sequence>
<dbReference type="CDD" id="cd16917">
    <property type="entry name" value="HATPase_UhpB-NarQ-NarX-like"/>
    <property type="match status" value="1"/>
</dbReference>
<protein>
    <recommendedName>
        <fullName evidence="2">histidine kinase</fullName>
        <ecNumber evidence="2">2.7.13.3</ecNumber>
    </recommendedName>
</protein>
<evidence type="ECO:0000256" key="8">
    <source>
        <dbReference type="ARBA" id="ARBA00023012"/>
    </source>
</evidence>
<evidence type="ECO:0000256" key="5">
    <source>
        <dbReference type="ARBA" id="ARBA00022741"/>
    </source>
</evidence>
<dbReference type="Gene3D" id="3.30.565.10">
    <property type="entry name" value="Histidine kinase-like ATPase, C-terminal domain"/>
    <property type="match status" value="1"/>
</dbReference>
<keyword evidence="12" id="KW-1185">Reference proteome</keyword>
<dbReference type="CDD" id="cd00146">
    <property type="entry name" value="PKD"/>
    <property type="match status" value="1"/>
</dbReference>
<evidence type="ECO:0000256" key="9">
    <source>
        <dbReference type="SAM" id="Phobius"/>
    </source>
</evidence>
<keyword evidence="5" id="KW-0547">Nucleotide-binding</keyword>
<keyword evidence="4" id="KW-0808">Transferase</keyword>
<keyword evidence="6" id="KW-0418">Kinase</keyword>
<reference evidence="12" key="1">
    <citation type="journal article" date="2019" name="Int. J. Syst. Evol. Microbiol.">
        <title>The Global Catalogue of Microorganisms (GCM) 10K type strain sequencing project: providing services to taxonomists for standard genome sequencing and annotation.</title>
        <authorList>
            <consortium name="The Broad Institute Genomics Platform"/>
            <consortium name="The Broad Institute Genome Sequencing Center for Infectious Disease"/>
            <person name="Wu L."/>
            <person name="Ma J."/>
        </authorList>
    </citation>
    <scope>NUCLEOTIDE SEQUENCE [LARGE SCALE GENOMIC DNA]</scope>
    <source>
        <strain evidence="12">KCTC 19812</strain>
    </source>
</reference>
<dbReference type="Pfam" id="PF07495">
    <property type="entry name" value="Y_Y_Y"/>
    <property type="match status" value="1"/>
</dbReference>
<dbReference type="PANTHER" id="PTHR24421:SF10">
    <property type="entry name" value="NITRATE_NITRITE SENSOR PROTEIN NARQ"/>
    <property type="match status" value="1"/>
</dbReference>
<dbReference type="InterPro" id="IPR036890">
    <property type="entry name" value="HATPase_C_sf"/>
</dbReference>
<comment type="catalytic activity">
    <reaction evidence="1">
        <text>ATP + protein L-histidine = ADP + protein N-phospho-L-histidine.</text>
        <dbReference type="EC" id="2.7.13.3"/>
    </reaction>
</comment>
<dbReference type="InterPro" id="IPR013783">
    <property type="entry name" value="Ig-like_fold"/>
</dbReference>
<keyword evidence="9" id="KW-1133">Transmembrane helix</keyword>
<dbReference type="InterPro" id="IPR050482">
    <property type="entry name" value="Sensor_HK_TwoCompSys"/>
</dbReference>
<name>A0ABW5B895_9BACT</name>
<keyword evidence="3" id="KW-0597">Phosphoprotein</keyword>
<evidence type="ECO:0000313" key="12">
    <source>
        <dbReference type="Proteomes" id="UP001597414"/>
    </source>
</evidence>
<evidence type="ECO:0000256" key="7">
    <source>
        <dbReference type="ARBA" id="ARBA00022840"/>
    </source>
</evidence>
<evidence type="ECO:0000313" key="11">
    <source>
        <dbReference type="EMBL" id="MFD2201168.1"/>
    </source>
</evidence>
<dbReference type="PROSITE" id="PS50109">
    <property type="entry name" value="HIS_KIN"/>
    <property type="match status" value="1"/>
</dbReference>
<feature type="transmembrane region" description="Helical" evidence="9">
    <location>
        <begin position="105"/>
        <end position="123"/>
    </location>
</feature>
<keyword evidence="9" id="KW-0472">Membrane</keyword>
<accession>A0ABW5B895</accession>
<evidence type="ECO:0000256" key="6">
    <source>
        <dbReference type="ARBA" id="ARBA00022777"/>
    </source>
</evidence>
<dbReference type="PANTHER" id="PTHR24421">
    <property type="entry name" value="NITRATE/NITRITE SENSOR PROTEIN NARX-RELATED"/>
    <property type="match status" value="1"/>
</dbReference>
<dbReference type="SMART" id="SM00387">
    <property type="entry name" value="HATPase_c"/>
    <property type="match status" value="1"/>
</dbReference>
<gene>
    <name evidence="11" type="ORF">ACFSKV_06295</name>
</gene>